<reference evidence="1 2" key="1">
    <citation type="submission" date="2016-07" db="EMBL/GenBank/DDBJ databases">
        <title>Genomic analysis of zinc-resistant bacterium Mucilaginibacter pedocola TBZ30.</title>
        <authorList>
            <person name="Huang J."/>
            <person name="Tang J."/>
        </authorList>
    </citation>
    <scope>NUCLEOTIDE SEQUENCE [LARGE SCALE GENOMIC DNA]</scope>
    <source>
        <strain evidence="1 2">TBZ30</strain>
    </source>
</reference>
<dbReference type="OrthoDB" id="1447122at2"/>
<dbReference type="RefSeq" id="WP_078349898.1">
    <property type="nucleotide sequence ID" value="NZ_MBTF01000034.1"/>
</dbReference>
<accession>A0A1S9PB67</accession>
<keyword evidence="2" id="KW-1185">Reference proteome</keyword>
<sequence>MSRQEKLLSRLLAIPKDFTWEELCKVLAYYGYKELTGGKTGGSRRRFVDEKKNVITLHKPHPGNIVKGYALREVVEHLKAKGYIKDE</sequence>
<dbReference type="GO" id="GO:0003729">
    <property type="term" value="F:mRNA binding"/>
    <property type="evidence" value="ECO:0007669"/>
    <property type="project" value="InterPro"/>
</dbReference>
<dbReference type="InterPro" id="IPR012933">
    <property type="entry name" value="HicA_mRNA_interferase"/>
</dbReference>
<name>A0A1S9PB67_9SPHI</name>
<dbReference type="Pfam" id="PF07927">
    <property type="entry name" value="HicA_toxin"/>
    <property type="match status" value="1"/>
</dbReference>
<proteinExistence type="predicted"/>
<evidence type="ECO:0000313" key="1">
    <source>
        <dbReference type="EMBL" id="OOQ58169.1"/>
    </source>
</evidence>
<dbReference type="STRING" id="1792845.BC343_10995"/>
<gene>
    <name evidence="1" type="ORF">BC343_10995</name>
</gene>
<comment type="caution">
    <text evidence="1">The sequence shown here is derived from an EMBL/GenBank/DDBJ whole genome shotgun (WGS) entry which is preliminary data.</text>
</comment>
<evidence type="ECO:0000313" key="2">
    <source>
        <dbReference type="Proteomes" id="UP000189739"/>
    </source>
</evidence>
<dbReference type="Proteomes" id="UP000189739">
    <property type="component" value="Unassembled WGS sequence"/>
</dbReference>
<protein>
    <submittedName>
        <fullName evidence="1">Hexulose-6-phosphate synthase</fullName>
    </submittedName>
</protein>
<dbReference type="EMBL" id="MBTF01000034">
    <property type="protein sequence ID" value="OOQ58169.1"/>
    <property type="molecule type" value="Genomic_DNA"/>
</dbReference>
<dbReference type="AlphaFoldDB" id="A0A1S9PB67"/>
<organism evidence="1 2">
    <name type="scientific">Mucilaginibacter pedocola</name>
    <dbReference type="NCBI Taxonomy" id="1792845"/>
    <lineage>
        <taxon>Bacteria</taxon>
        <taxon>Pseudomonadati</taxon>
        <taxon>Bacteroidota</taxon>
        <taxon>Sphingobacteriia</taxon>
        <taxon>Sphingobacteriales</taxon>
        <taxon>Sphingobacteriaceae</taxon>
        <taxon>Mucilaginibacter</taxon>
    </lineage>
</organism>